<keyword evidence="3 7" id="KW-1133">Transmembrane helix</keyword>
<evidence type="ECO:0000256" key="7">
    <source>
        <dbReference type="SAM" id="Phobius"/>
    </source>
</evidence>
<dbReference type="EMBL" id="JAPUFD010000019">
    <property type="protein sequence ID" value="MDI1492546.1"/>
    <property type="molecule type" value="Genomic_DNA"/>
</dbReference>
<dbReference type="PANTHER" id="PTHR33048">
    <property type="entry name" value="PTH11-LIKE INTEGRAL MEMBRANE PROTEIN (AFU_ORTHOLOGUE AFUA_5G11245)"/>
    <property type="match status" value="1"/>
</dbReference>
<evidence type="ECO:0000313" key="10">
    <source>
        <dbReference type="Proteomes" id="UP001161017"/>
    </source>
</evidence>
<evidence type="ECO:0000256" key="6">
    <source>
        <dbReference type="SAM" id="MobiDB-lite"/>
    </source>
</evidence>
<organism evidence="9 10">
    <name type="scientific">Ramalina farinacea</name>
    <dbReference type="NCBI Taxonomy" id="258253"/>
    <lineage>
        <taxon>Eukaryota</taxon>
        <taxon>Fungi</taxon>
        <taxon>Dikarya</taxon>
        <taxon>Ascomycota</taxon>
        <taxon>Pezizomycotina</taxon>
        <taxon>Lecanoromycetes</taxon>
        <taxon>OSLEUM clade</taxon>
        <taxon>Lecanoromycetidae</taxon>
        <taxon>Lecanorales</taxon>
        <taxon>Lecanorineae</taxon>
        <taxon>Ramalinaceae</taxon>
        <taxon>Ramalina</taxon>
    </lineage>
</organism>
<dbReference type="Pfam" id="PF20684">
    <property type="entry name" value="Fung_rhodopsin"/>
    <property type="match status" value="1"/>
</dbReference>
<evidence type="ECO:0000256" key="2">
    <source>
        <dbReference type="ARBA" id="ARBA00022692"/>
    </source>
</evidence>
<gene>
    <name evidence="9" type="ORF">OHK93_003760</name>
</gene>
<feature type="transmembrane region" description="Helical" evidence="7">
    <location>
        <begin position="199"/>
        <end position="220"/>
    </location>
</feature>
<evidence type="ECO:0000256" key="4">
    <source>
        <dbReference type="ARBA" id="ARBA00023136"/>
    </source>
</evidence>
<evidence type="ECO:0000256" key="1">
    <source>
        <dbReference type="ARBA" id="ARBA00004141"/>
    </source>
</evidence>
<dbReference type="PANTHER" id="PTHR33048:SF162">
    <property type="entry name" value="SATRATOXIN BIOSYNTHESIS SC1 CLUSTER PROTEIN 4"/>
    <property type="match status" value="1"/>
</dbReference>
<keyword evidence="10" id="KW-1185">Reference proteome</keyword>
<evidence type="ECO:0000256" key="5">
    <source>
        <dbReference type="ARBA" id="ARBA00038359"/>
    </source>
</evidence>
<comment type="subcellular location">
    <subcellularLocation>
        <location evidence="1">Membrane</location>
        <topology evidence="1">Multi-pass membrane protein</topology>
    </subcellularLocation>
</comment>
<feature type="transmembrane region" description="Helical" evidence="7">
    <location>
        <begin position="28"/>
        <end position="51"/>
    </location>
</feature>
<reference evidence="9" key="1">
    <citation type="journal article" date="2023" name="Genome Biol. Evol.">
        <title>First Whole Genome Sequence and Flow Cytometry Genome Size Data for the Lichen-Forming Fungus Ramalina farinacea (Ascomycota).</title>
        <authorList>
            <person name="Llewellyn T."/>
            <person name="Mian S."/>
            <person name="Hill R."/>
            <person name="Leitch I.J."/>
            <person name="Gaya E."/>
        </authorList>
    </citation>
    <scope>NUCLEOTIDE SEQUENCE</scope>
    <source>
        <strain evidence="9">LIQ254RAFAR</strain>
    </source>
</reference>
<dbReference type="Proteomes" id="UP001161017">
    <property type="component" value="Unassembled WGS sequence"/>
</dbReference>
<protein>
    <recommendedName>
        <fullName evidence="8">Rhodopsin domain-containing protein</fullName>
    </recommendedName>
</protein>
<accession>A0AA43QTV1</accession>
<feature type="transmembrane region" description="Helical" evidence="7">
    <location>
        <begin position="167"/>
        <end position="187"/>
    </location>
</feature>
<dbReference type="GO" id="GO:0016020">
    <property type="term" value="C:membrane"/>
    <property type="evidence" value="ECO:0007669"/>
    <property type="project" value="UniProtKB-SubCell"/>
</dbReference>
<evidence type="ECO:0000259" key="8">
    <source>
        <dbReference type="Pfam" id="PF20684"/>
    </source>
</evidence>
<dbReference type="InterPro" id="IPR052337">
    <property type="entry name" value="SAT4-like"/>
</dbReference>
<dbReference type="InterPro" id="IPR049326">
    <property type="entry name" value="Rhodopsin_dom_fungi"/>
</dbReference>
<comment type="similarity">
    <text evidence="5">Belongs to the SAT4 family.</text>
</comment>
<feature type="transmembrane region" description="Helical" evidence="7">
    <location>
        <begin position="135"/>
        <end position="155"/>
    </location>
</feature>
<keyword evidence="4 7" id="KW-0472">Membrane</keyword>
<dbReference type="AlphaFoldDB" id="A0AA43QTV1"/>
<comment type="caution">
    <text evidence="9">The sequence shown here is derived from an EMBL/GenBank/DDBJ whole genome shotgun (WGS) entry which is preliminary data.</text>
</comment>
<evidence type="ECO:0000313" key="9">
    <source>
        <dbReference type="EMBL" id="MDI1492546.1"/>
    </source>
</evidence>
<name>A0AA43QTV1_9LECA</name>
<evidence type="ECO:0000256" key="3">
    <source>
        <dbReference type="ARBA" id="ARBA00022989"/>
    </source>
</evidence>
<feature type="domain" description="Rhodopsin" evidence="8">
    <location>
        <begin position="6"/>
        <end position="224"/>
    </location>
</feature>
<feature type="region of interest" description="Disordered" evidence="6">
    <location>
        <begin position="231"/>
        <end position="285"/>
    </location>
</feature>
<feature type="transmembrane region" description="Helical" evidence="7">
    <location>
        <begin position="63"/>
        <end position="83"/>
    </location>
</feature>
<proteinExistence type="inferred from homology"/>
<sequence>MYEVLNVGAGLELPTLTFMPDASKYLKLQFAMTILFWSCIWSVKACFLAFYRRLTNGLKWCRWAWWATVVITTLSYIGSVITYPVSCSSFVIGECEAPINLYRSLVSLRFSTCVDIITDALSKQSSLIIRDSSCILRNVANIFVLVIALPLYLALRVRLPMAQKMALGAVFSLGVVIMVFAVIRIVVTEQANAHPETSWLNLWSQIEASVAVIISSLAPFKSFFTSRRNKTYPSGEAAQKPSNGPRKALYGREHSYPPPASIPLDERSRQHAVHHHGTIGVAKGGDEYDSRERILSHEMERKDIL</sequence>
<keyword evidence="2 7" id="KW-0812">Transmembrane</keyword>